<dbReference type="PATRIC" id="fig|1357400.3.peg.511"/>
<dbReference type="CDD" id="cd02947">
    <property type="entry name" value="TRX_family"/>
    <property type="match status" value="1"/>
</dbReference>
<dbReference type="EMBL" id="AZJI01000001">
    <property type="protein sequence ID" value="ETD25036.1"/>
    <property type="molecule type" value="Genomic_DNA"/>
</dbReference>
<dbReference type="InterPro" id="IPR036249">
    <property type="entry name" value="Thioredoxin-like_sf"/>
</dbReference>
<accession>V8CE94</accession>
<dbReference type="STRING" id="1357400.HMPREF2086_00371"/>
<dbReference type="PANTHER" id="PTHR10438">
    <property type="entry name" value="THIOREDOXIN"/>
    <property type="match status" value="1"/>
</dbReference>
<name>V8CE94_9HELI</name>
<dbReference type="Pfam" id="PF00085">
    <property type="entry name" value="Thioredoxin"/>
    <property type="match status" value="1"/>
</dbReference>
<proteinExistence type="predicted"/>
<dbReference type="SUPFAM" id="SSF52833">
    <property type="entry name" value="Thioredoxin-like"/>
    <property type="match status" value="1"/>
</dbReference>
<dbReference type="InterPro" id="IPR050620">
    <property type="entry name" value="Thioredoxin_H-type-like"/>
</dbReference>
<keyword evidence="3" id="KW-1185">Reference proteome</keyword>
<feature type="domain" description="Thioredoxin" evidence="1">
    <location>
        <begin position="1"/>
        <end position="103"/>
    </location>
</feature>
<dbReference type="HOGENOM" id="CLU_090389_14_3_7"/>
<dbReference type="Gene3D" id="3.40.30.10">
    <property type="entry name" value="Glutaredoxin"/>
    <property type="match status" value="1"/>
</dbReference>
<dbReference type="InterPro" id="IPR013766">
    <property type="entry name" value="Thioredoxin_domain"/>
</dbReference>
<dbReference type="Proteomes" id="UP000018731">
    <property type="component" value="Unassembled WGS sequence"/>
</dbReference>
<dbReference type="PROSITE" id="PS51352">
    <property type="entry name" value="THIOREDOXIN_2"/>
    <property type="match status" value="1"/>
</dbReference>
<dbReference type="RefSeq" id="WP_023927048.1">
    <property type="nucleotide sequence ID" value="NZ_KI669454.1"/>
</dbReference>
<dbReference type="eggNOG" id="COG0526">
    <property type="taxonomic scope" value="Bacteria"/>
</dbReference>
<gene>
    <name evidence="2" type="ORF">HMPREF2086_00371</name>
</gene>
<protein>
    <recommendedName>
        <fullName evidence="1">Thioredoxin domain-containing protein</fullName>
    </recommendedName>
</protein>
<organism evidence="2 3">
    <name type="scientific">Helicobacter macacae MIT 99-5501</name>
    <dbReference type="NCBI Taxonomy" id="1357400"/>
    <lineage>
        <taxon>Bacteria</taxon>
        <taxon>Pseudomonadati</taxon>
        <taxon>Campylobacterota</taxon>
        <taxon>Epsilonproteobacteria</taxon>
        <taxon>Campylobacterales</taxon>
        <taxon>Helicobacteraceae</taxon>
        <taxon>Helicobacter</taxon>
    </lineage>
</organism>
<sequence>MIKATKQDFASKIADGLCVIEMSASWCPDCVRIKPIMEDLEARYPSVRFVLLDFDSNIELKEELEIYKIPTLIFYKNGKEVGERLIEPSSKIPIQNALEALCKD</sequence>
<evidence type="ECO:0000259" key="1">
    <source>
        <dbReference type="PROSITE" id="PS51352"/>
    </source>
</evidence>
<dbReference type="AlphaFoldDB" id="V8CE94"/>
<comment type="caution">
    <text evidence="2">The sequence shown here is derived from an EMBL/GenBank/DDBJ whole genome shotgun (WGS) entry which is preliminary data.</text>
</comment>
<evidence type="ECO:0000313" key="2">
    <source>
        <dbReference type="EMBL" id="ETD25036.1"/>
    </source>
</evidence>
<evidence type="ECO:0000313" key="3">
    <source>
        <dbReference type="Proteomes" id="UP000018731"/>
    </source>
</evidence>
<reference evidence="2 3" key="1">
    <citation type="journal article" date="2014" name="Genome Announc.">
        <title>Draft genome sequences of six enterohepatic helicobacter species isolated from humans and one from rhesus macaques.</title>
        <authorList>
            <person name="Shen Z."/>
            <person name="Sheh A."/>
            <person name="Young S.K."/>
            <person name="Abouelliel A."/>
            <person name="Ward D.V."/>
            <person name="Earl A.M."/>
            <person name="Fox J.G."/>
        </authorList>
    </citation>
    <scope>NUCLEOTIDE SEQUENCE [LARGE SCALE GENOMIC DNA]</scope>
    <source>
        <strain evidence="2 3">MIT 99-5501</strain>
    </source>
</reference>
<dbReference type="OrthoDB" id="215495at2"/>
<dbReference type="PANTHER" id="PTHR10438:SF468">
    <property type="entry name" value="THIOREDOXIN-1-RELATED"/>
    <property type="match status" value="1"/>
</dbReference>